<protein>
    <submittedName>
        <fullName evidence="1">Uncharacterized protein</fullName>
    </submittedName>
</protein>
<proteinExistence type="predicted"/>
<evidence type="ECO:0000313" key="2">
    <source>
        <dbReference type="Proteomes" id="UP001642487"/>
    </source>
</evidence>
<dbReference type="Proteomes" id="UP001642487">
    <property type="component" value="Chromosome 4"/>
</dbReference>
<evidence type="ECO:0000313" key="1">
    <source>
        <dbReference type="EMBL" id="CAK9320875.1"/>
    </source>
</evidence>
<organism evidence="1 2">
    <name type="scientific">Citrullus colocynthis</name>
    <name type="common">colocynth</name>
    <dbReference type="NCBI Taxonomy" id="252529"/>
    <lineage>
        <taxon>Eukaryota</taxon>
        <taxon>Viridiplantae</taxon>
        <taxon>Streptophyta</taxon>
        <taxon>Embryophyta</taxon>
        <taxon>Tracheophyta</taxon>
        <taxon>Spermatophyta</taxon>
        <taxon>Magnoliopsida</taxon>
        <taxon>eudicotyledons</taxon>
        <taxon>Gunneridae</taxon>
        <taxon>Pentapetalae</taxon>
        <taxon>rosids</taxon>
        <taxon>fabids</taxon>
        <taxon>Cucurbitales</taxon>
        <taxon>Cucurbitaceae</taxon>
        <taxon>Benincaseae</taxon>
        <taxon>Citrullus</taxon>
    </lineage>
</organism>
<dbReference type="EMBL" id="OZ021738">
    <property type="protein sequence ID" value="CAK9320875.1"/>
    <property type="molecule type" value="Genomic_DNA"/>
</dbReference>
<gene>
    <name evidence="1" type="ORF">CITCOLO1_LOCUS12931</name>
</gene>
<accession>A0ABP0YMN6</accession>
<keyword evidence="2" id="KW-1185">Reference proteome</keyword>
<sequence>MDGSREELSIRIPTVFIQEIDLLCFLILKLFEYSSSFLLPLLSFPFHLFHIQQKPHQISLSIRFSVLVSAGVPNFMWRVHLRIYRE</sequence>
<name>A0ABP0YMN6_9ROSI</name>
<reference evidence="1 2" key="1">
    <citation type="submission" date="2024-03" db="EMBL/GenBank/DDBJ databases">
        <authorList>
            <person name="Gkanogiannis A."/>
            <person name="Becerra Lopez-Lavalle L."/>
        </authorList>
    </citation>
    <scope>NUCLEOTIDE SEQUENCE [LARGE SCALE GENOMIC DNA]</scope>
</reference>